<dbReference type="STRING" id="1149755.A0A2J6R994"/>
<organism evidence="1 2">
    <name type="scientific">Hyaloscypha variabilis (strain UAMH 11265 / GT02V1 / F)</name>
    <name type="common">Meliniomyces variabilis</name>
    <dbReference type="NCBI Taxonomy" id="1149755"/>
    <lineage>
        <taxon>Eukaryota</taxon>
        <taxon>Fungi</taxon>
        <taxon>Dikarya</taxon>
        <taxon>Ascomycota</taxon>
        <taxon>Pezizomycotina</taxon>
        <taxon>Leotiomycetes</taxon>
        <taxon>Helotiales</taxon>
        <taxon>Hyaloscyphaceae</taxon>
        <taxon>Hyaloscypha</taxon>
        <taxon>Hyaloscypha variabilis</taxon>
    </lineage>
</organism>
<reference evidence="1 2" key="1">
    <citation type="submission" date="2016-04" db="EMBL/GenBank/DDBJ databases">
        <title>A degradative enzymes factory behind the ericoid mycorrhizal symbiosis.</title>
        <authorList>
            <consortium name="DOE Joint Genome Institute"/>
            <person name="Martino E."/>
            <person name="Morin E."/>
            <person name="Grelet G."/>
            <person name="Kuo A."/>
            <person name="Kohler A."/>
            <person name="Daghino S."/>
            <person name="Barry K."/>
            <person name="Choi C."/>
            <person name="Cichocki N."/>
            <person name="Clum A."/>
            <person name="Copeland A."/>
            <person name="Hainaut M."/>
            <person name="Haridas S."/>
            <person name="Labutti K."/>
            <person name="Lindquist E."/>
            <person name="Lipzen A."/>
            <person name="Khouja H.-R."/>
            <person name="Murat C."/>
            <person name="Ohm R."/>
            <person name="Olson A."/>
            <person name="Spatafora J."/>
            <person name="Veneault-Fourrey C."/>
            <person name="Henrissat B."/>
            <person name="Grigoriev I."/>
            <person name="Martin F."/>
            <person name="Perotto S."/>
        </authorList>
    </citation>
    <scope>NUCLEOTIDE SEQUENCE [LARGE SCALE GENOMIC DNA]</scope>
    <source>
        <strain evidence="1 2">F</strain>
    </source>
</reference>
<sequence length="1178" mass="124552">MAPDMAFEVIQTLEGDSIFFSIGTDHVFYVTREIRETQTGWSRVDLSSTLSSQHGNAAVTAKSFSISQNAQTMQFDAALIITVTGADFLYLSLNHPNTADAWANGVTWTVIPFDAANITVPKPLTIADVYLMNIPSTDGSNPVQNCFVDIMRTAGDPLALLDRYYITPGSTPQWAKHTLAIDLKAASISSCLGHRTNDYVPGIYTFGTIGTTRELIYAPQYNFFRPAVAPLASRLTLPAGATAISSALNGNGDTNLFVAGTGGIYVFTPDNQGDGSSPVLAVPSSTLAQINILAGVSELSASTTSSRTVVWALNAQGSLVHTYCPAGQEATASAWSTPIPLCSGVEGFAFYLNMAASNNVLFAHLSGAQLLQLTQDPLTGTWSQRNILLPATAINDMIEFNSFTTHISIYDANGLPVTNTPVTLTSTSPVTVYINNVYHVLTPTIPINATSDFSGSVTVVQETQSLNAVCFEITVTGPPSVTAQVDPLAKASQTLASIQQGSDLRAVQIKDTTGAAQPLIPSTVPSTTSDAAAKSIANLWKIKATLPADGSVKTTAPATAVSHVASSTTASIKPPLVWGVSFVNGATYHEGEEAVSQHIRTKAVANTAPVHTVGLSLAQQIEVAAGDLFNFLQSAWADVSSFVVQQAGAVYHFLATIGGKIYDAILDSVAVVTGAIEFVLNQIEVAFEKLVAWLGFLFDWDDIKRTHLVLKNVMKQFGNKVISSMDTLETMVENAFVNLENEINSFTGITDPGELIGTRQQAASATPGVNSPQSNWAVQHTNNGMGDAQTTYVGSNSSSPGLDQLMADLQGLVTNEEDYISTTVTQIKTQVIDQISSMTPLEAIKKILGIVSDLILKSARNIIVKLIDVIKLMISELLVMLDAPINIPIISPMYKAITGSDLSVLDLIAFVGAIPATIMYKLAAGQAPFPDNATTNELIAAPDFATLSSLITGSSAPAAAQTKLVSGIHSEMKSTAVSKWVPDAGIQNIFAIIMNFAAVTGSILVVACAVKKREQPTPPSAETTTIRAIAATSYLLFISPDIAGAFSNGAEWYVIMNDIITIIATGKTLFDNTEFLSEDDTWNNKISPILETIINICWLPTAIGAIPTMIHEGKTPAATDWIGLVANLFFDGGGALTAGTSEELAPVPVAEGLFAASQVCNLMYGLLCGICASMSVPS</sequence>
<dbReference type="EMBL" id="KZ613953">
    <property type="protein sequence ID" value="PMD35109.1"/>
    <property type="molecule type" value="Genomic_DNA"/>
</dbReference>
<proteinExistence type="predicted"/>
<name>A0A2J6R994_HYAVF</name>
<accession>A0A2J6R994</accession>
<evidence type="ECO:0000313" key="2">
    <source>
        <dbReference type="Proteomes" id="UP000235786"/>
    </source>
</evidence>
<dbReference type="AlphaFoldDB" id="A0A2J6R994"/>
<gene>
    <name evidence="1" type="ORF">L207DRAFT_517206</name>
</gene>
<keyword evidence="2" id="KW-1185">Reference proteome</keyword>
<protein>
    <submittedName>
        <fullName evidence="1">Uncharacterized protein</fullName>
    </submittedName>
</protein>
<dbReference type="OrthoDB" id="3562932at2759"/>
<evidence type="ECO:0000313" key="1">
    <source>
        <dbReference type="EMBL" id="PMD35109.1"/>
    </source>
</evidence>
<dbReference type="Proteomes" id="UP000235786">
    <property type="component" value="Unassembled WGS sequence"/>
</dbReference>